<feature type="transmembrane region" description="Helical" evidence="1">
    <location>
        <begin position="6"/>
        <end position="29"/>
    </location>
</feature>
<keyword evidence="1" id="KW-1133">Transmembrane helix</keyword>
<reference evidence="2 3" key="1">
    <citation type="submission" date="2018-11" db="EMBL/GenBank/DDBJ databases">
        <authorList>
            <consortium name="Pathogen Informatics"/>
        </authorList>
    </citation>
    <scope>NUCLEOTIDE SEQUENCE [LARGE SCALE GENOMIC DNA]</scope>
</reference>
<protein>
    <submittedName>
        <fullName evidence="2">Uncharacterized protein</fullName>
    </submittedName>
</protein>
<keyword evidence="1" id="KW-0812">Transmembrane</keyword>
<dbReference type="OrthoDB" id="5771943at2759"/>
<evidence type="ECO:0000313" key="3">
    <source>
        <dbReference type="Proteomes" id="UP000270924"/>
    </source>
</evidence>
<dbReference type="AlphaFoldDB" id="A0A3P7DSB6"/>
<name>A0A3P7DSB6_WUCBA</name>
<sequence>MLKPPKWLWFLDLTVGVVFVSGIASFVVWRRSEDFRKSTFSRVPRIADYFYRAEDIIGGQLRGTRLKRKDYHKWFPEEDDKQELKNSLILKLAKNLCSEIDYFEHISAVVISSVAYDNWKKKQPPRPIPIQSLERFEKMMESMEGSMMRPKTNN</sequence>
<keyword evidence="3" id="KW-1185">Reference proteome</keyword>
<dbReference type="EMBL" id="UYWW01001063">
    <property type="protein sequence ID" value="VDM09866.1"/>
    <property type="molecule type" value="Genomic_DNA"/>
</dbReference>
<evidence type="ECO:0000313" key="2">
    <source>
        <dbReference type="EMBL" id="VDM09866.1"/>
    </source>
</evidence>
<dbReference type="InParanoid" id="A0A3P7DSB6"/>
<accession>A0A3P7DSB6</accession>
<gene>
    <name evidence="2" type="ORF">WBA_LOCUS3252</name>
</gene>
<proteinExistence type="predicted"/>
<dbReference type="Proteomes" id="UP000270924">
    <property type="component" value="Unassembled WGS sequence"/>
</dbReference>
<keyword evidence="1" id="KW-0472">Membrane</keyword>
<evidence type="ECO:0000256" key="1">
    <source>
        <dbReference type="SAM" id="Phobius"/>
    </source>
</evidence>
<organism evidence="2 3">
    <name type="scientific">Wuchereria bancrofti</name>
    <dbReference type="NCBI Taxonomy" id="6293"/>
    <lineage>
        <taxon>Eukaryota</taxon>
        <taxon>Metazoa</taxon>
        <taxon>Ecdysozoa</taxon>
        <taxon>Nematoda</taxon>
        <taxon>Chromadorea</taxon>
        <taxon>Rhabditida</taxon>
        <taxon>Spirurina</taxon>
        <taxon>Spiruromorpha</taxon>
        <taxon>Filarioidea</taxon>
        <taxon>Onchocercidae</taxon>
        <taxon>Wuchereria</taxon>
    </lineage>
</organism>